<dbReference type="AlphaFoldDB" id="A0A2P9AVC3"/>
<dbReference type="InterPro" id="IPR000644">
    <property type="entry name" value="CBS_dom"/>
</dbReference>
<dbReference type="PANTHER" id="PTHR43080:SF2">
    <property type="entry name" value="CBS DOMAIN-CONTAINING PROTEIN"/>
    <property type="match status" value="1"/>
</dbReference>
<feature type="domain" description="CBS" evidence="3">
    <location>
        <begin position="10"/>
        <end position="68"/>
    </location>
</feature>
<dbReference type="InterPro" id="IPR051257">
    <property type="entry name" value="Diverse_CBS-Domain"/>
</dbReference>
<evidence type="ECO:0000313" key="5">
    <source>
        <dbReference type="Proteomes" id="UP000245698"/>
    </source>
</evidence>
<accession>A0A2P9AVC3</accession>
<dbReference type="Proteomes" id="UP000245698">
    <property type="component" value="Unassembled WGS sequence"/>
</dbReference>
<reference evidence="5" key="1">
    <citation type="submission" date="2016-12" db="EMBL/GenBank/DDBJ databases">
        <authorList>
            <person name="Brunel B."/>
        </authorList>
    </citation>
    <scope>NUCLEOTIDE SEQUENCE [LARGE SCALE GENOMIC DNA]</scope>
</reference>
<dbReference type="Gene3D" id="3.10.580.10">
    <property type="entry name" value="CBS-domain"/>
    <property type="match status" value="1"/>
</dbReference>
<dbReference type="EMBL" id="FUIG01000070">
    <property type="protein sequence ID" value="SJM35088.1"/>
    <property type="molecule type" value="Genomic_DNA"/>
</dbReference>
<evidence type="ECO:0000256" key="2">
    <source>
        <dbReference type="PROSITE-ProRule" id="PRU00703"/>
    </source>
</evidence>
<keyword evidence="5" id="KW-1185">Reference proteome</keyword>
<gene>
    <name evidence="4" type="ORF">BQ8482_60099</name>
</gene>
<keyword evidence="1 2" id="KW-0129">CBS domain</keyword>
<proteinExistence type="predicted"/>
<dbReference type="PROSITE" id="PS51371">
    <property type="entry name" value="CBS"/>
    <property type="match status" value="2"/>
</dbReference>
<evidence type="ECO:0000313" key="4">
    <source>
        <dbReference type="EMBL" id="SJM35088.1"/>
    </source>
</evidence>
<dbReference type="RefSeq" id="WP_123151424.1">
    <property type="nucleotide sequence ID" value="NZ_FUIG01000070.1"/>
</dbReference>
<evidence type="ECO:0000256" key="1">
    <source>
        <dbReference type="ARBA" id="ARBA00023122"/>
    </source>
</evidence>
<evidence type="ECO:0000259" key="3">
    <source>
        <dbReference type="PROSITE" id="PS51371"/>
    </source>
</evidence>
<dbReference type="CDD" id="cd04623">
    <property type="entry name" value="CBS_pair_bac_euk"/>
    <property type="match status" value="1"/>
</dbReference>
<dbReference type="InterPro" id="IPR046342">
    <property type="entry name" value="CBS_dom_sf"/>
</dbReference>
<dbReference type="SUPFAM" id="SSF54631">
    <property type="entry name" value="CBS-domain pair"/>
    <property type="match status" value="1"/>
</dbReference>
<dbReference type="SMART" id="SM00116">
    <property type="entry name" value="CBS"/>
    <property type="match status" value="2"/>
</dbReference>
<feature type="domain" description="CBS" evidence="3">
    <location>
        <begin position="76"/>
        <end position="131"/>
    </location>
</feature>
<sequence length="143" mass="15768">MNVKAILEDKGRAVETIGPNETLAVAINRLAEHRIGALVVTNGDRKVVGIVSERDIVCAMDKYGAAALQQSVRHAMTAKVNLCTENHTINQVMEIMTTGRFRHLPVVKNGQLDGIVSIGDVVKKRIEEVEREAEEIIHYIWAG</sequence>
<protein>
    <submittedName>
        <fullName evidence="4">Inosine-5-monophosphate dehydrogenase</fullName>
    </submittedName>
</protein>
<dbReference type="Pfam" id="PF00571">
    <property type="entry name" value="CBS"/>
    <property type="match status" value="2"/>
</dbReference>
<name>A0A2P9AVC3_9HYPH</name>
<dbReference type="InterPro" id="IPR044725">
    <property type="entry name" value="CBSX3_CBS_dom"/>
</dbReference>
<organism evidence="4 5">
    <name type="scientific">Mesorhizobium delmotii</name>
    <dbReference type="NCBI Taxonomy" id="1631247"/>
    <lineage>
        <taxon>Bacteria</taxon>
        <taxon>Pseudomonadati</taxon>
        <taxon>Pseudomonadota</taxon>
        <taxon>Alphaproteobacteria</taxon>
        <taxon>Hyphomicrobiales</taxon>
        <taxon>Phyllobacteriaceae</taxon>
        <taxon>Mesorhizobium</taxon>
    </lineage>
</organism>
<dbReference type="PANTHER" id="PTHR43080">
    <property type="entry name" value="CBS DOMAIN-CONTAINING PROTEIN CBSX3, MITOCHONDRIAL"/>
    <property type="match status" value="1"/>
</dbReference>